<evidence type="ECO:0000313" key="2">
    <source>
        <dbReference type="EMBL" id="WIM69935.1"/>
    </source>
</evidence>
<dbReference type="InterPro" id="IPR016181">
    <property type="entry name" value="Acyl_CoA_acyltransferase"/>
</dbReference>
<evidence type="ECO:0000259" key="1">
    <source>
        <dbReference type="PROSITE" id="PS51186"/>
    </source>
</evidence>
<name>A0ABY8VQW3_9CORY</name>
<evidence type="ECO:0000313" key="3">
    <source>
        <dbReference type="Proteomes" id="UP001238805"/>
    </source>
</evidence>
<dbReference type="EMBL" id="CP126970">
    <property type="protein sequence ID" value="WIM69935.1"/>
    <property type="molecule type" value="Genomic_DNA"/>
</dbReference>
<gene>
    <name evidence="2" type="ORF">QP029_12150</name>
</gene>
<dbReference type="Gene3D" id="3.40.630.30">
    <property type="match status" value="1"/>
</dbReference>
<keyword evidence="3" id="KW-1185">Reference proteome</keyword>
<reference evidence="2 3" key="1">
    <citation type="submission" date="2023-05" db="EMBL/GenBank/DDBJ databases">
        <title>Corynebacterium suedekumii sp. nov. and Corynebacterium breve sp. nov. isolated from raw cow's milk.</title>
        <authorList>
            <person name="Baer M.K."/>
            <person name="Mehl L."/>
            <person name="Hellmuth R."/>
            <person name="Marke G."/>
            <person name="Lipski A."/>
        </authorList>
    </citation>
    <scope>NUCLEOTIDE SEQUENCE [LARGE SCALE GENOMIC DNA]</scope>
    <source>
        <strain evidence="2 3">LM112</strain>
    </source>
</reference>
<sequence length="278" mass="30032">MVTDPDSEVAGFLLLGMPLTEDRDVLDVEVILDAGHLPLPGAAFEPEGRAIIDELLAEADTIGARLGRTTLQTWLLHPADEEPGTGEFAAVLRSAGYRLGLTEIQGHLPVIPRPVDHPWEISVIVDLDVPDHLTDDVIGLYQLGSDDMPRGGLQESDITWNRQRLTDAAARLRDTGRRSLIVLAHDDSGPVGLTEVRMHQGSDETVLEQDLTAVATPARGRGVATALKQELLNRAGAFFPAAARVYTSCAVDNHAMIAVNEALGWTRFSGGSGWEKRL</sequence>
<feature type="domain" description="N-acetyltransferase" evidence="1">
    <location>
        <begin position="127"/>
        <end position="278"/>
    </location>
</feature>
<dbReference type="InterPro" id="IPR000182">
    <property type="entry name" value="GNAT_dom"/>
</dbReference>
<dbReference type="Pfam" id="PF00583">
    <property type="entry name" value="Acetyltransf_1"/>
    <property type="match status" value="1"/>
</dbReference>
<proteinExistence type="predicted"/>
<accession>A0ABY8VQW3</accession>
<dbReference type="RefSeq" id="WP_284874528.1">
    <property type="nucleotide sequence ID" value="NZ_CP126970.1"/>
</dbReference>
<organism evidence="2 3">
    <name type="scientific">Corynebacterium suedekumii</name>
    <dbReference type="NCBI Taxonomy" id="3049801"/>
    <lineage>
        <taxon>Bacteria</taxon>
        <taxon>Bacillati</taxon>
        <taxon>Actinomycetota</taxon>
        <taxon>Actinomycetes</taxon>
        <taxon>Mycobacteriales</taxon>
        <taxon>Corynebacteriaceae</taxon>
        <taxon>Corynebacterium</taxon>
    </lineage>
</organism>
<dbReference type="SUPFAM" id="SSF55729">
    <property type="entry name" value="Acyl-CoA N-acyltransferases (Nat)"/>
    <property type="match status" value="1"/>
</dbReference>
<protein>
    <submittedName>
        <fullName evidence="2">GNAT family N-acetyltransferase</fullName>
    </submittedName>
</protein>
<dbReference type="Proteomes" id="UP001238805">
    <property type="component" value="Chromosome"/>
</dbReference>
<dbReference type="PROSITE" id="PS51186">
    <property type="entry name" value="GNAT"/>
    <property type="match status" value="1"/>
</dbReference>